<feature type="transmembrane region" description="Helical" evidence="7">
    <location>
        <begin position="362"/>
        <end position="387"/>
    </location>
</feature>
<dbReference type="VEuPathDB" id="TrichDB:TRFO_09206"/>
<dbReference type="InterPro" id="IPR004240">
    <property type="entry name" value="EMP70"/>
</dbReference>
<feature type="transmembrane region" description="Helical" evidence="7">
    <location>
        <begin position="300"/>
        <end position="323"/>
    </location>
</feature>
<dbReference type="GO" id="GO:0072657">
    <property type="term" value="P:protein localization to membrane"/>
    <property type="evidence" value="ECO:0007669"/>
    <property type="project" value="TreeGrafter"/>
</dbReference>
<feature type="transmembrane region" description="Helical" evidence="7">
    <location>
        <begin position="523"/>
        <end position="550"/>
    </location>
</feature>
<feature type="transmembrane region" description="Helical" evidence="7">
    <location>
        <begin position="201"/>
        <end position="222"/>
    </location>
</feature>
<dbReference type="GeneID" id="94829436"/>
<dbReference type="RefSeq" id="XP_068350930.1">
    <property type="nucleotide sequence ID" value="XM_068494732.1"/>
</dbReference>
<sequence length="560" mass="65249">MNIFVLFLPGFFASPLYFTNQYIVPISLTSISIDQRTLTEKDFIPLNLFTLDKRQPPQPFNFLFLGKKVVHCNLQIPFTENKNVKLFRLKTDNQTFPLLIDTIKNNYSFKFIVDDLVRFCPFGVINENGQVQYYSNFHFDLYYNGNYVIKYDVTPQKLMDLLQKHNLKITATAEWHSSTVTVNNRLELFVSDTFSNIKIHIYSLIQLIFQIVVISIIIYLIYQQMMADFNFSQSMVDFDDFEVKTKDRGWKMLHGDIFRNPSNSILLTIFVGSGSNLFLTMLLLLISCCCVNIEYAKDNFLYFGIFFYVISSIFSGFFTTTLSNIFGERKWLRSVLGAAYFFPVFGELFLVIGNFFGGRSFFFTPIFVILLILLVPVLILSILGSIYSIRKRLFTKLPCEIALVPRQIPKLPWYLNGWFVCLIVGIFISISFITELFYILHSFFLSHVYNLYTYLTLTFLFIFVLSGLSTIIIIYFRLQAESYKWQWISFLAPMTSGLFVWIYCIIFYYYYSLGFTVAQFLSYLFKTLIISFVFGLVNGFGGYVGATAFIRVTFSNLKLD</sequence>
<evidence type="ECO:0000313" key="8">
    <source>
        <dbReference type="EMBL" id="OHS97793.1"/>
    </source>
</evidence>
<dbReference type="Proteomes" id="UP000179807">
    <property type="component" value="Unassembled WGS sequence"/>
</dbReference>
<evidence type="ECO:0000256" key="1">
    <source>
        <dbReference type="ARBA" id="ARBA00004141"/>
    </source>
</evidence>
<accession>A0A1J4JGJ7</accession>
<protein>
    <recommendedName>
        <fullName evidence="7">Transmembrane 9 superfamily member</fullName>
    </recommendedName>
</protein>
<evidence type="ECO:0000256" key="5">
    <source>
        <dbReference type="ARBA" id="ARBA00022989"/>
    </source>
</evidence>
<evidence type="ECO:0000256" key="6">
    <source>
        <dbReference type="ARBA" id="ARBA00023136"/>
    </source>
</evidence>
<dbReference type="AlphaFoldDB" id="A0A1J4JGJ7"/>
<dbReference type="OrthoDB" id="1666796at2759"/>
<keyword evidence="9" id="KW-1185">Reference proteome</keyword>
<feature type="transmembrane region" description="Helical" evidence="7">
    <location>
        <begin position="335"/>
        <end position="356"/>
    </location>
</feature>
<dbReference type="PANTHER" id="PTHR10766:SF41">
    <property type="entry name" value="TRANSMEMBRANE 9 SUPERFAMILY MEMBER 3"/>
    <property type="match status" value="1"/>
</dbReference>
<feature type="transmembrane region" description="Helical" evidence="7">
    <location>
        <begin position="488"/>
        <end position="511"/>
    </location>
</feature>
<keyword evidence="4 7" id="KW-0732">Signal</keyword>
<feature type="transmembrane region" description="Helical" evidence="7">
    <location>
        <begin position="451"/>
        <end position="476"/>
    </location>
</feature>
<keyword evidence="3 7" id="KW-0812">Transmembrane</keyword>
<reference evidence="8" key="1">
    <citation type="submission" date="2016-10" db="EMBL/GenBank/DDBJ databases">
        <authorList>
            <person name="Benchimol M."/>
            <person name="Almeida L.G."/>
            <person name="Vasconcelos A.T."/>
            <person name="Perreira-Neves A."/>
            <person name="Rosa I.A."/>
            <person name="Tasca T."/>
            <person name="Bogo M.R."/>
            <person name="de Souza W."/>
        </authorList>
    </citation>
    <scope>NUCLEOTIDE SEQUENCE [LARGE SCALE GENOMIC DNA]</scope>
    <source>
        <strain evidence="8">K</strain>
    </source>
</reference>
<evidence type="ECO:0000256" key="4">
    <source>
        <dbReference type="ARBA" id="ARBA00022729"/>
    </source>
</evidence>
<evidence type="ECO:0000256" key="3">
    <source>
        <dbReference type="ARBA" id="ARBA00022692"/>
    </source>
</evidence>
<proteinExistence type="inferred from homology"/>
<dbReference type="Pfam" id="PF02990">
    <property type="entry name" value="EMP70"/>
    <property type="match status" value="1"/>
</dbReference>
<feature type="transmembrane region" description="Helical" evidence="7">
    <location>
        <begin position="265"/>
        <end position="294"/>
    </location>
</feature>
<keyword evidence="6 7" id="KW-0472">Membrane</keyword>
<organism evidence="8 9">
    <name type="scientific">Tritrichomonas foetus</name>
    <dbReference type="NCBI Taxonomy" id="1144522"/>
    <lineage>
        <taxon>Eukaryota</taxon>
        <taxon>Metamonada</taxon>
        <taxon>Parabasalia</taxon>
        <taxon>Tritrichomonadida</taxon>
        <taxon>Tritrichomonadidae</taxon>
        <taxon>Tritrichomonas</taxon>
    </lineage>
</organism>
<name>A0A1J4JGJ7_9EUKA</name>
<dbReference type="EMBL" id="MLAK01001093">
    <property type="protein sequence ID" value="OHS97793.1"/>
    <property type="molecule type" value="Genomic_DNA"/>
</dbReference>
<dbReference type="PANTHER" id="PTHR10766">
    <property type="entry name" value="TRANSMEMBRANE 9 SUPERFAMILY PROTEIN"/>
    <property type="match status" value="1"/>
</dbReference>
<comment type="caution">
    <text evidence="8">The sequence shown here is derived from an EMBL/GenBank/DDBJ whole genome shotgun (WGS) entry which is preliminary data.</text>
</comment>
<gene>
    <name evidence="8" type="ORF">TRFO_09206</name>
</gene>
<keyword evidence="5 7" id="KW-1133">Transmembrane helix</keyword>
<comment type="similarity">
    <text evidence="2 7">Belongs to the nonaspanin (TM9SF) (TC 9.A.2) family.</text>
</comment>
<comment type="subcellular location">
    <subcellularLocation>
        <location evidence="1">Membrane</location>
        <topology evidence="1">Multi-pass membrane protein</topology>
    </subcellularLocation>
</comment>
<evidence type="ECO:0000313" key="9">
    <source>
        <dbReference type="Proteomes" id="UP000179807"/>
    </source>
</evidence>
<dbReference type="GO" id="GO:0016020">
    <property type="term" value="C:membrane"/>
    <property type="evidence" value="ECO:0007669"/>
    <property type="project" value="UniProtKB-SubCell"/>
</dbReference>
<evidence type="ECO:0000256" key="2">
    <source>
        <dbReference type="ARBA" id="ARBA00005227"/>
    </source>
</evidence>
<evidence type="ECO:0000256" key="7">
    <source>
        <dbReference type="RuleBase" id="RU363079"/>
    </source>
</evidence>
<feature type="chain" id="PRO_5011819876" description="Transmembrane 9 superfamily member" evidence="7">
    <location>
        <begin position="19"/>
        <end position="560"/>
    </location>
</feature>
<feature type="transmembrane region" description="Helical" evidence="7">
    <location>
        <begin position="413"/>
        <end position="439"/>
    </location>
</feature>
<feature type="signal peptide" evidence="7">
    <location>
        <begin position="1"/>
        <end position="18"/>
    </location>
</feature>